<accession>A0A5R8YUN2</accession>
<dbReference type="InterPro" id="IPR003714">
    <property type="entry name" value="PhoH"/>
</dbReference>
<evidence type="ECO:0000313" key="19">
    <source>
        <dbReference type="Proteomes" id="UP000309033"/>
    </source>
</evidence>
<evidence type="ECO:0000313" key="18">
    <source>
        <dbReference type="EMBL" id="TLP57190.1"/>
    </source>
</evidence>
<evidence type="ECO:0000256" key="11">
    <source>
        <dbReference type="ARBA" id="ARBA00049360"/>
    </source>
</evidence>
<comment type="catalytic activity">
    <reaction evidence="10">
        <text>GTP + H2O = GDP + phosphate + H(+)</text>
        <dbReference type="Rhea" id="RHEA:19669"/>
        <dbReference type="ChEBI" id="CHEBI:15377"/>
        <dbReference type="ChEBI" id="CHEBI:15378"/>
        <dbReference type="ChEBI" id="CHEBI:37565"/>
        <dbReference type="ChEBI" id="CHEBI:43474"/>
        <dbReference type="ChEBI" id="CHEBI:58189"/>
    </reaction>
</comment>
<dbReference type="GO" id="GO:0046872">
    <property type="term" value="F:metal ion binding"/>
    <property type="evidence" value="ECO:0007669"/>
    <property type="project" value="UniProtKB-KW"/>
</dbReference>
<dbReference type="Pfam" id="PF02562">
    <property type="entry name" value="PhoH"/>
    <property type="match status" value="1"/>
</dbReference>
<comment type="similarity">
    <text evidence="13">In the C-terminal section; belongs to the PhoH family.</text>
</comment>
<dbReference type="GO" id="GO:0032574">
    <property type="term" value="F:5'-3' RNA helicase activity"/>
    <property type="evidence" value="ECO:0007669"/>
    <property type="project" value="UniProtKB-EC"/>
</dbReference>
<dbReference type="FunFam" id="3.40.50.300:FF:000215">
    <property type="entry name" value="ATP-binding protein"/>
    <property type="match status" value="1"/>
</dbReference>
<comment type="similarity">
    <text evidence="9">In the N-terminal section; belongs to the PINc/VapC protein family.</text>
</comment>
<dbReference type="EMBL" id="VANP01000008">
    <property type="protein sequence ID" value="TLP57190.1"/>
    <property type="molecule type" value="Genomic_DNA"/>
</dbReference>
<keyword evidence="3" id="KW-0547">Nucleotide-binding</keyword>
<evidence type="ECO:0000256" key="9">
    <source>
        <dbReference type="ARBA" id="ARBA00046345"/>
    </source>
</evidence>
<evidence type="ECO:0000256" key="10">
    <source>
        <dbReference type="ARBA" id="ARBA00048548"/>
    </source>
</evidence>
<dbReference type="CDD" id="cd09883">
    <property type="entry name" value="PIN_VapC_PhoHL-ATPase"/>
    <property type="match status" value="1"/>
</dbReference>
<keyword evidence="1" id="KW-0540">Nuclease</keyword>
<keyword evidence="8" id="KW-0413">Isomerase</keyword>
<organism evidence="18 19">
    <name type="scientific">Microbispora triticiradicis</name>
    <dbReference type="NCBI Taxonomy" id="2200763"/>
    <lineage>
        <taxon>Bacteria</taxon>
        <taxon>Bacillati</taxon>
        <taxon>Actinomycetota</taxon>
        <taxon>Actinomycetes</taxon>
        <taxon>Streptosporangiales</taxon>
        <taxon>Streptosporangiaceae</taxon>
        <taxon>Microbispora</taxon>
    </lineage>
</organism>
<proteinExistence type="inferred from homology"/>
<dbReference type="OrthoDB" id="9805148at2"/>
<evidence type="ECO:0000256" key="1">
    <source>
        <dbReference type="ARBA" id="ARBA00022722"/>
    </source>
</evidence>
<dbReference type="InterPro" id="IPR051451">
    <property type="entry name" value="PhoH2-like"/>
</dbReference>
<keyword evidence="7" id="KW-0342">GTP-binding</keyword>
<dbReference type="Proteomes" id="UP000309033">
    <property type="component" value="Unassembled WGS sequence"/>
</dbReference>
<evidence type="ECO:0000256" key="2">
    <source>
        <dbReference type="ARBA" id="ARBA00022723"/>
    </source>
</evidence>
<comment type="caution">
    <text evidence="18">The sequence shown here is derived from an EMBL/GenBank/DDBJ whole genome shotgun (WGS) entry which is preliminary data.</text>
</comment>
<evidence type="ECO:0000256" key="13">
    <source>
        <dbReference type="ARBA" id="ARBA00060962"/>
    </source>
</evidence>
<keyword evidence="19" id="KW-1185">Reference proteome</keyword>
<dbReference type="GO" id="GO:0004518">
    <property type="term" value="F:nuclease activity"/>
    <property type="evidence" value="ECO:0007669"/>
    <property type="project" value="UniProtKB-KW"/>
</dbReference>
<dbReference type="InterPro" id="IPR002716">
    <property type="entry name" value="PIN_dom"/>
</dbReference>
<dbReference type="Gene3D" id="3.40.50.1010">
    <property type="entry name" value="5'-nuclease"/>
    <property type="match status" value="1"/>
</dbReference>
<keyword evidence="2" id="KW-0479">Metal-binding</keyword>
<evidence type="ECO:0000256" key="6">
    <source>
        <dbReference type="ARBA" id="ARBA00022842"/>
    </source>
</evidence>
<dbReference type="GO" id="GO:0005829">
    <property type="term" value="C:cytosol"/>
    <property type="evidence" value="ECO:0007669"/>
    <property type="project" value="TreeGrafter"/>
</dbReference>
<dbReference type="GO" id="GO:0016787">
    <property type="term" value="F:hydrolase activity"/>
    <property type="evidence" value="ECO:0007669"/>
    <property type="project" value="UniProtKB-KW"/>
</dbReference>
<evidence type="ECO:0000256" key="3">
    <source>
        <dbReference type="ARBA" id="ARBA00022741"/>
    </source>
</evidence>
<dbReference type="SUPFAM" id="SSF88723">
    <property type="entry name" value="PIN domain-like"/>
    <property type="match status" value="1"/>
</dbReference>
<evidence type="ECO:0000256" key="4">
    <source>
        <dbReference type="ARBA" id="ARBA00022801"/>
    </source>
</evidence>
<reference evidence="18" key="1">
    <citation type="submission" date="2019-05" db="EMBL/GenBank/DDBJ databases">
        <title>Isolation, diversity and antifungal activity of Actinobacteria from wheat.</title>
        <authorList>
            <person name="Yu B."/>
        </authorList>
    </citation>
    <scope>NUCLEOTIDE SEQUENCE [LARGE SCALE GENOMIC DNA]</scope>
    <source>
        <strain evidence="18">NEAU-HEGS1-5</strain>
    </source>
</reference>
<dbReference type="GO" id="GO:0005525">
    <property type="term" value="F:GTP binding"/>
    <property type="evidence" value="ECO:0007669"/>
    <property type="project" value="UniProtKB-KW"/>
</dbReference>
<comment type="catalytic activity">
    <reaction evidence="12">
        <text>n ATP + n H2O + wound RNA = n ADP + n phosphate + unwound RNA.</text>
        <dbReference type="EC" id="5.6.2.5"/>
    </reaction>
</comment>
<evidence type="ECO:0000256" key="16">
    <source>
        <dbReference type="ARBA" id="ARBA00076032"/>
    </source>
</evidence>
<evidence type="ECO:0000256" key="5">
    <source>
        <dbReference type="ARBA" id="ARBA00022840"/>
    </source>
</evidence>
<protein>
    <recommendedName>
        <fullName evidence="15">Protein PhoH2</fullName>
        <ecNumber evidence="14">5.6.2.5</ecNumber>
    </recommendedName>
    <alternativeName>
        <fullName evidence="16">RNA 5'-3' helicase PhoH2</fullName>
    </alternativeName>
</protein>
<dbReference type="InterPro" id="IPR029060">
    <property type="entry name" value="PIN-like_dom_sf"/>
</dbReference>
<evidence type="ECO:0000256" key="7">
    <source>
        <dbReference type="ARBA" id="ARBA00023134"/>
    </source>
</evidence>
<evidence type="ECO:0000256" key="14">
    <source>
        <dbReference type="ARBA" id="ARBA00066581"/>
    </source>
</evidence>
<evidence type="ECO:0000256" key="12">
    <source>
        <dbReference type="ARBA" id="ARBA00052583"/>
    </source>
</evidence>
<comment type="catalytic activity">
    <reaction evidence="11">
        <text>ATP + H2O = ADP + phosphate + H(+)</text>
        <dbReference type="Rhea" id="RHEA:13065"/>
        <dbReference type="ChEBI" id="CHEBI:15377"/>
        <dbReference type="ChEBI" id="CHEBI:15378"/>
        <dbReference type="ChEBI" id="CHEBI:30616"/>
        <dbReference type="ChEBI" id="CHEBI:43474"/>
        <dbReference type="ChEBI" id="CHEBI:456216"/>
    </reaction>
</comment>
<dbReference type="PANTHER" id="PTHR30473:SF2">
    <property type="entry name" value="PIN DOMAIN-CONTAINING PROTEIN"/>
    <property type="match status" value="1"/>
</dbReference>
<dbReference type="AlphaFoldDB" id="A0A5R8YUN2"/>
<name>A0A5R8YUN2_9ACTN</name>
<feature type="domain" description="PIN" evidence="17">
    <location>
        <begin position="10"/>
        <end position="135"/>
    </location>
</feature>
<dbReference type="EC" id="5.6.2.5" evidence="14"/>
<dbReference type="InterPro" id="IPR027417">
    <property type="entry name" value="P-loop_NTPase"/>
</dbReference>
<dbReference type="GO" id="GO:0005524">
    <property type="term" value="F:ATP binding"/>
    <property type="evidence" value="ECO:0007669"/>
    <property type="project" value="UniProtKB-KW"/>
</dbReference>
<dbReference type="SUPFAM" id="SSF52540">
    <property type="entry name" value="P-loop containing nucleoside triphosphate hydrolases"/>
    <property type="match status" value="1"/>
</dbReference>
<evidence type="ECO:0000256" key="8">
    <source>
        <dbReference type="ARBA" id="ARBA00023235"/>
    </source>
</evidence>
<gene>
    <name evidence="18" type="ORF">FED44_20960</name>
</gene>
<sequence>MSSSNPSTSRTYVLDTSVLLADPAALSRFAEHEVVVPIVVITELEAKRHHPELGYFAREALRFLDDLRVRHGRLDEPMPIGDGTIRVELNHSDPSCLPAGFRLGDNDTRILTVAQNLAAEGADVVLVSKDLPMRVKAASIGLCAEEYRAGMVVESGWTGMAELQVTTEEMDTLFDAGTADIDEARDLPCHTGLRLLSSRGSALGRVMPDKSVRLVRGDREVFGLHGRSAEQRIALDLLMDPDVGIVSMGGRAGTGKSALALCAGLEAVLERRQHRKIIVFRPLYAVGGQELGYLPGTENDKMGPWAQAVYDTLGAVTTPEVIEEVIDRGMLEVLPLTHIRGRSLHDAFVIVDEAQSLERGVLLTVLSRIGANSRVVLTHDIAQRDNLRVGRHDGVLAVVEKLKGHPLFAHITLTRSERSPIAALVTEMLENITL</sequence>
<keyword evidence="4" id="KW-0378">Hydrolase</keyword>
<dbReference type="Gene3D" id="3.40.50.300">
    <property type="entry name" value="P-loop containing nucleotide triphosphate hydrolases"/>
    <property type="match status" value="1"/>
</dbReference>
<dbReference type="SMART" id="SM00670">
    <property type="entry name" value="PINc"/>
    <property type="match status" value="1"/>
</dbReference>
<evidence type="ECO:0000259" key="17">
    <source>
        <dbReference type="SMART" id="SM00670"/>
    </source>
</evidence>
<dbReference type="Pfam" id="PF13638">
    <property type="entry name" value="PIN_4"/>
    <property type="match status" value="1"/>
</dbReference>
<evidence type="ECO:0000256" key="15">
    <source>
        <dbReference type="ARBA" id="ARBA00071584"/>
    </source>
</evidence>
<dbReference type="PANTHER" id="PTHR30473">
    <property type="entry name" value="PROTEIN PHOH"/>
    <property type="match status" value="1"/>
</dbReference>
<keyword evidence="6" id="KW-0460">Magnesium</keyword>
<keyword evidence="5" id="KW-0067">ATP-binding</keyword>